<feature type="transmembrane region" description="Helical" evidence="2">
    <location>
        <begin position="212"/>
        <end position="245"/>
    </location>
</feature>
<evidence type="ECO:0000313" key="3">
    <source>
        <dbReference type="EMBL" id="MCP2168291.1"/>
    </source>
</evidence>
<keyword evidence="4" id="KW-1185">Reference proteome</keyword>
<evidence type="ECO:0000313" key="4">
    <source>
        <dbReference type="Proteomes" id="UP001206128"/>
    </source>
</evidence>
<feature type="region of interest" description="Disordered" evidence="1">
    <location>
        <begin position="293"/>
        <end position="327"/>
    </location>
</feature>
<protein>
    <submittedName>
        <fullName evidence="3">Membrane proteinase PrsW, cleaves anti-sigma factor RsiW, M82 family</fullName>
    </submittedName>
</protein>
<dbReference type="PANTHER" id="PTHR36844:SF1">
    <property type="entry name" value="PROTEASE PRSW"/>
    <property type="match status" value="1"/>
</dbReference>
<keyword evidence="2" id="KW-0472">Membrane</keyword>
<dbReference type="GO" id="GO:0008233">
    <property type="term" value="F:peptidase activity"/>
    <property type="evidence" value="ECO:0007669"/>
    <property type="project" value="InterPro"/>
</dbReference>
<dbReference type="PANTHER" id="PTHR36844">
    <property type="entry name" value="PROTEASE PRSW"/>
    <property type="match status" value="1"/>
</dbReference>
<comment type="caution">
    <text evidence="3">The sequence shown here is derived from an EMBL/GenBank/DDBJ whole genome shotgun (WGS) entry which is preliminary data.</text>
</comment>
<accession>A0AAE3KHH5</accession>
<keyword evidence="2" id="KW-0812">Transmembrane</keyword>
<evidence type="ECO:0000256" key="2">
    <source>
        <dbReference type="SAM" id="Phobius"/>
    </source>
</evidence>
<feature type="transmembrane region" description="Helical" evidence="2">
    <location>
        <begin position="12"/>
        <end position="31"/>
    </location>
</feature>
<feature type="compositionally biased region" description="Pro residues" evidence="1">
    <location>
        <begin position="300"/>
        <end position="327"/>
    </location>
</feature>
<dbReference type="AlphaFoldDB" id="A0AAE3KHH5"/>
<proteinExistence type="predicted"/>
<organism evidence="3 4">
    <name type="scientific">Goodfellowiella coeruleoviolacea</name>
    <dbReference type="NCBI Taxonomy" id="334858"/>
    <lineage>
        <taxon>Bacteria</taxon>
        <taxon>Bacillati</taxon>
        <taxon>Actinomycetota</taxon>
        <taxon>Actinomycetes</taxon>
        <taxon>Pseudonocardiales</taxon>
        <taxon>Pseudonocardiaceae</taxon>
        <taxon>Goodfellowiella</taxon>
    </lineage>
</organism>
<feature type="transmembrane region" description="Helical" evidence="2">
    <location>
        <begin position="132"/>
        <end position="156"/>
    </location>
</feature>
<name>A0AAE3KHH5_9PSEU</name>
<feature type="transmembrane region" description="Helical" evidence="2">
    <location>
        <begin position="37"/>
        <end position="58"/>
    </location>
</feature>
<sequence length="327" mass="34023">MPAPGRAPRAWPRVLGTGALLWVLSVVVTFLTGNTTLLPTVVLLGSFLVPVTFVAWAFEHLRGNTVTLYLVARAFLVGGLLGVLAASLVESYLLAPTVWLYLGVGLVEELAKLLALMLVTRRAFAGGGAERTLADGLLLGAAVGFGFAALETSGYAFNAMLTMRGLSLGQLVETEILRGVLAPVGHGLWTAILGGVVFAASRGGRLRLTGGVVLAYLGVSLLHALWDAMHGIAVVLTVVLTGTAWQYQLFQLGYVVAPTPLQAHLFTLINWVGLALVALLGLAWLARLRERLPRTSPAPGQTPPGPAAGPAPPGPLGPPPNPLGPPA</sequence>
<evidence type="ECO:0000256" key="1">
    <source>
        <dbReference type="SAM" id="MobiDB-lite"/>
    </source>
</evidence>
<dbReference type="Proteomes" id="UP001206128">
    <property type="component" value="Unassembled WGS sequence"/>
</dbReference>
<gene>
    <name evidence="3" type="ORF">LX83_005169</name>
</gene>
<keyword evidence="2" id="KW-1133">Transmembrane helix</keyword>
<feature type="transmembrane region" description="Helical" evidence="2">
    <location>
        <begin position="70"/>
        <end position="93"/>
    </location>
</feature>
<reference evidence="3" key="1">
    <citation type="submission" date="2022-06" db="EMBL/GenBank/DDBJ databases">
        <title>Genomic Encyclopedia of Archaeal and Bacterial Type Strains, Phase II (KMG-II): from individual species to whole genera.</title>
        <authorList>
            <person name="Goeker M."/>
        </authorList>
    </citation>
    <scope>NUCLEOTIDE SEQUENCE</scope>
    <source>
        <strain evidence="3">DSM 43935</strain>
    </source>
</reference>
<dbReference type="EMBL" id="JAMTCK010000013">
    <property type="protein sequence ID" value="MCP2168291.1"/>
    <property type="molecule type" value="Genomic_DNA"/>
</dbReference>
<dbReference type="Pfam" id="PF13367">
    <property type="entry name" value="PrsW-protease"/>
    <property type="match status" value="1"/>
</dbReference>
<feature type="transmembrane region" description="Helical" evidence="2">
    <location>
        <begin position="265"/>
        <end position="286"/>
    </location>
</feature>
<feature type="transmembrane region" description="Helical" evidence="2">
    <location>
        <begin position="99"/>
        <end position="120"/>
    </location>
</feature>
<feature type="transmembrane region" description="Helical" evidence="2">
    <location>
        <begin position="176"/>
        <end position="200"/>
    </location>
</feature>
<dbReference type="InterPro" id="IPR026898">
    <property type="entry name" value="PrsW"/>
</dbReference>